<keyword evidence="2" id="KW-1185">Reference proteome</keyword>
<proteinExistence type="predicted"/>
<reference evidence="1 2" key="1">
    <citation type="journal article" date="2010" name="Nature">
        <title>The Ectocarpus genome and the independent evolution of multicellularity in brown algae.</title>
        <authorList>
            <person name="Cock J.M."/>
            <person name="Sterck L."/>
            <person name="Rouze P."/>
            <person name="Scornet D."/>
            <person name="Allen A.E."/>
            <person name="Amoutzias G."/>
            <person name="Anthouard V."/>
            <person name="Artiguenave F."/>
            <person name="Aury J.M."/>
            <person name="Badger J.H."/>
            <person name="Beszteri B."/>
            <person name="Billiau K."/>
            <person name="Bonnet E."/>
            <person name="Bothwell J.H."/>
            <person name="Bowler C."/>
            <person name="Boyen C."/>
            <person name="Brownlee C."/>
            <person name="Carrano C.J."/>
            <person name="Charrier B."/>
            <person name="Cho G.Y."/>
            <person name="Coelho S.M."/>
            <person name="Collen J."/>
            <person name="Corre E."/>
            <person name="Da Silva C."/>
            <person name="Delage L."/>
            <person name="Delaroque N."/>
            <person name="Dittami S.M."/>
            <person name="Doulbeau S."/>
            <person name="Elias M."/>
            <person name="Farnham G."/>
            <person name="Gachon C.M."/>
            <person name="Gschloessl B."/>
            <person name="Heesch S."/>
            <person name="Jabbari K."/>
            <person name="Jubin C."/>
            <person name="Kawai H."/>
            <person name="Kimura K."/>
            <person name="Kloareg B."/>
            <person name="Kupper F.C."/>
            <person name="Lang D."/>
            <person name="Le Bail A."/>
            <person name="Leblanc C."/>
            <person name="Lerouge P."/>
            <person name="Lohr M."/>
            <person name="Lopez P.J."/>
            <person name="Martens C."/>
            <person name="Maumus F."/>
            <person name="Michel G."/>
            <person name="Miranda-Saavedra D."/>
            <person name="Morales J."/>
            <person name="Moreau H."/>
            <person name="Motomura T."/>
            <person name="Nagasato C."/>
            <person name="Napoli C.A."/>
            <person name="Nelson D.R."/>
            <person name="Nyvall-Collen P."/>
            <person name="Peters A.F."/>
            <person name="Pommier C."/>
            <person name="Potin P."/>
            <person name="Poulain J."/>
            <person name="Quesneville H."/>
            <person name="Read B."/>
            <person name="Rensing S.A."/>
            <person name="Ritter A."/>
            <person name="Rousvoal S."/>
            <person name="Samanta M."/>
            <person name="Samson G."/>
            <person name="Schroeder D.C."/>
            <person name="Segurens B."/>
            <person name="Strittmatter M."/>
            <person name="Tonon T."/>
            <person name="Tregear J.W."/>
            <person name="Valentin K."/>
            <person name="von Dassow P."/>
            <person name="Yamagishi T."/>
            <person name="Van de Peer Y."/>
            <person name="Wincker P."/>
        </authorList>
    </citation>
    <scope>NUCLEOTIDE SEQUENCE [LARGE SCALE GENOMIC DNA]</scope>
    <source>
        <strain evidence="2">Ec32 / CCAP1310/4</strain>
    </source>
</reference>
<gene>
    <name evidence="1" type="ORF">Esi_0003_0276</name>
</gene>
<dbReference type="InParanoid" id="D7FW64"/>
<organism evidence="1 2">
    <name type="scientific">Ectocarpus siliculosus</name>
    <name type="common">Brown alga</name>
    <name type="synonym">Conferva siliculosa</name>
    <dbReference type="NCBI Taxonomy" id="2880"/>
    <lineage>
        <taxon>Eukaryota</taxon>
        <taxon>Sar</taxon>
        <taxon>Stramenopiles</taxon>
        <taxon>Ochrophyta</taxon>
        <taxon>PX clade</taxon>
        <taxon>Phaeophyceae</taxon>
        <taxon>Ectocarpales</taxon>
        <taxon>Ectocarpaceae</taxon>
        <taxon>Ectocarpus</taxon>
    </lineage>
</organism>
<dbReference type="EMBL" id="FN648486">
    <property type="protein sequence ID" value="CBJ25584.1"/>
    <property type="molecule type" value="Genomic_DNA"/>
</dbReference>
<dbReference type="Gene3D" id="3.40.50.11860">
    <property type="entry name" value="Diphthamide synthesis DPH1/DPH2 domain 3"/>
    <property type="match status" value="1"/>
</dbReference>
<dbReference type="EMBL" id="FN649727">
    <property type="protein sequence ID" value="CBJ25584.1"/>
    <property type="molecule type" value="Genomic_DNA"/>
</dbReference>
<dbReference type="InterPro" id="IPR042265">
    <property type="entry name" value="DPH1/DPH2_3"/>
</dbReference>
<dbReference type="STRING" id="2880.D7FW64"/>
<evidence type="ECO:0000313" key="1">
    <source>
        <dbReference type="EMBL" id="CBJ25584.1"/>
    </source>
</evidence>
<dbReference type="GO" id="GO:0017183">
    <property type="term" value="P:protein histidyl modification to diphthamide"/>
    <property type="evidence" value="ECO:0007669"/>
    <property type="project" value="InterPro"/>
</dbReference>
<name>D7FW64_ECTSI</name>
<dbReference type="AlphaFoldDB" id="D7FW64"/>
<dbReference type="InterPro" id="IPR016435">
    <property type="entry name" value="DPH1/DPH2"/>
</dbReference>
<dbReference type="OrthoDB" id="1649088at2759"/>
<dbReference type="Proteomes" id="UP000002630">
    <property type="component" value="Linkage Group LG02"/>
</dbReference>
<protein>
    <submittedName>
        <fullName evidence="1">Uncharacterized protein</fullName>
    </submittedName>
</protein>
<dbReference type="GO" id="GO:0090560">
    <property type="term" value="F:2-(3-amino-3-carboxypropyl)histidine synthase activity"/>
    <property type="evidence" value="ECO:0007669"/>
    <property type="project" value="InterPro"/>
</dbReference>
<evidence type="ECO:0000313" key="2">
    <source>
        <dbReference type="Proteomes" id="UP000002630"/>
    </source>
</evidence>
<dbReference type="Pfam" id="PF01866">
    <property type="entry name" value="Diphthamide_syn"/>
    <property type="match status" value="1"/>
</dbReference>
<sequence length="54" mass="6200">MTDGLTFCHAFATPRRPLAHRQLAAFADVEAWIQVACPRLSVDWGHFFDKVRDK</sequence>
<accession>D7FW64</accession>